<reference evidence="3" key="2">
    <citation type="submission" date="2018-10" db="UniProtKB">
        <authorList>
            <consortium name="EnsemblPlants"/>
        </authorList>
    </citation>
    <scope>IDENTIFICATION</scope>
</reference>
<dbReference type="PROSITE" id="PS50822">
    <property type="entry name" value="PIWI"/>
    <property type="match status" value="1"/>
</dbReference>
<evidence type="ECO:0000259" key="2">
    <source>
        <dbReference type="PROSITE" id="PS50822"/>
    </source>
</evidence>
<dbReference type="SMR" id="A0A3B6LW45"/>
<feature type="region of interest" description="Disordered" evidence="1">
    <location>
        <begin position="144"/>
        <end position="188"/>
    </location>
</feature>
<dbReference type="InterPro" id="IPR036397">
    <property type="entry name" value="RNaseH_sf"/>
</dbReference>
<dbReference type="RefSeq" id="XP_044391172.1">
    <property type="nucleotide sequence ID" value="XM_044535237.1"/>
</dbReference>
<dbReference type="GO" id="GO:0005737">
    <property type="term" value="C:cytoplasm"/>
    <property type="evidence" value="ECO:0000318"/>
    <property type="project" value="GO_Central"/>
</dbReference>
<dbReference type="Gramene" id="TraesCS5B03G1168600.1">
    <property type="protein sequence ID" value="TraesCS5B03G1168600.1.CDS"/>
    <property type="gene ID" value="TraesCS5B03G1168600"/>
</dbReference>
<feature type="compositionally biased region" description="Polar residues" evidence="1">
    <location>
        <begin position="147"/>
        <end position="156"/>
    </location>
</feature>
<dbReference type="OrthoDB" id="10252740at2759"/>
<gene>
    <name evidence="3" type="primary">LOC123113913</name>
</gene>
<dbReference type="AlphaFoldDB" id="A0A3B6LW45"/>
<feature type="compositionally biased region" description="Low complexity" evidence="1">
    <location>
        <begin position="47"/>
        <end position="58"/>
    </location>
</feature>
<dbReference type="SUPFAM" id="SSF53098">
    <property type="entry name" value="Ribonuclease H-like"/>
    <property type="match status" value="1"/>
</dbReference>
<feature type="compositionally biased region" description="Gly residues" evidence="1">
    <location>
        <begin position="1"/>
        <end position="13"/>
    </location>
</feature>
<dbReference type="InterPro" id="IPR032474">
    <property type="entry name" value="Argonaute_N"/>
</dbReference>
<dbReference type="SUPFAM" id="SSF101690">
    <property type="entry name" value="PAZ domain"/>
    <property type="match status" value="1"/>
</dbReference>
<protein>
    <recommendedName>
        <fullName evidence="2">Piwi domain-containing protein</fullName>
    </recommendedName>
</protein>
<evidence type="ECO:0000313" key="3">
    <source>
        <dbReference type="EnsemblPlants" id="TraesCS5B02G479300.1"/>
    </source>
</evidence>
<evidence type="ECO:0000256" key="1">
    <source>
        <dbReference type="SAM" id="MobiDB-lite"/>
    </source>
</evidence>
<dbReference type="InterPro" id="IPR012337">
    <property type="entry name" value="RNaseH-like_sf"/>
</dbReference>
<feature type="compositionally biased region" description="Pro residues" evidence="1">
    <location>
        <begin position="173"/>
        <end position="185"/>
    </location>
</feature>
<sequence length="1137" mass="125813">MAYRGGGGGGRGGGDQDQRYGRERGDPAGGRGDGRARTGWPPPGPPSSASRPATPAITIYNNPNATGPHQAVVFRNPAPPPYALSPSAGRASSSTLVTMGAPCPTPDTIRAPPPTPTPAAAPFQPARVSAPAPAPALPLHYAPSPSTVRASSSTPVTICASPPTPSPAAAQPFQPPPAPAPPSPTPSTAAVAKDLELNLFVTETALAPAVATQVGQPVAEKAPEVDAPVFKIGLAHPARPSAGTVGKEFLVSVADNNLFHYDVSINQESNSRAVNREVLSELIKLHGTLGGKLPAYDGRKSLYAAGSLPFESEELAVTLVDLQKKDKERAEREYKITIKVAGRTDLYHFQQFMKGRQRDMPQETIQVLDVALRESPSWNYVTVSRSFFSTTFDQRGDIGEGLECWRGYYQSLRQTQMGFSLNIDISATSFFKPVKVVQFVLEFLNLSDASRPPTDRNLVKLRCHDYGKEKTCALSIGQWNMINKKMVNGGTTDNCRELPAYDGRESLCTADSLPSESEEFSGTLIDPEMKDNERAEWEFKMITQKIINGGTIDNLENGAPFVSEVPTVIVTAPVSFPVVASMDKPETSKYGGLASAQPYMQEVLEDLFNSSKDSQKVTANGGKMNELLITFRRKTGRRPQRVVFRDGVSEDQFCEVLFHKTDRIRKAHASFENEHILPVNFVVDQKKHNTKLFPKVHVRHGSLNNVSSTNGGVIPQEEPLEAHHPPNLDSIIQFFVDINGRRVSVQRTPEADLGSAIAEAMLKTNCYIPDFYVGYEQHVLDLDRSILSQKIGQNSTVKVQPRVRGGVETIDMSFKGIRFEDRIKSFSHDDLFEERTVIPELMGKIRRIRRGRTRAGTEHIMRTLGRCTMHKLFEMLHLLHLRGISLNGNFTHENVIYLPLLDSYVINENHVKSNHADYTPLGYEHDMRALGRVLKQLFTWKFPRSIAGVFPVHVDHLLQTLNAMPVGASTSDAFKAYLRNHVSMLSPGAVEGLILEVHRYIRYQAENLQESTKMILGPHVMHPSNLPSWTNVAQLVDCFKEVYSFQSSYSEDKISWFDFLRNFLTHPNKTKPPTFTIEEVDLAFAYHFDEALPRFLCDLVMGHTFISSHTVESVFSRDWFNTKVFVVDAEIASTSGI</sequence>
<feature type="compositionally biased region" description="Low complexity" evidence="1">
    <location>
        <begin position="120"/>
        <end position="131"/>
    </location>
</feature>
<dbReference type="Proteomes" id="UP000019116">
    <property type="component" value="Chromosome 5B"/>
</dbReference>
<dbReference type="InterPro" id="IPR014811">
    <property type="entry name" value="ArgoL1"/>
</dbReference>
<dbReference type="GO" id="GO:0005634">
    <property type="term" value="C:nucleus"/>
    <property type="evidence" value="ECO:0000318"/>
    <property type="project" value="GO_Central"/>
</dbReference>
<dbReference type="PANTHER" id="PTHR22891">
    <property type="entry name" value="EUKARYOTIC TRANSLATION INITIATION FACTOR 2C"/>
    <property type="match status" value="1"/>
</dbReference>
<dbReference type="GeneID" id="123113913"/>
<name>A0A3B6LW45_WHEAT</name>
<dbReference type="Pfam" id="PF02171">
    <property type="entry name" value="Piwi"/>
    <property type="match status" value="1"/>
</dbReference>
<dbReference type="GO" id="GO:0004521">
    <property type="term" value="F:RNA endonuclease activity"/>
    <property type="evidence" value="ECO:0000318"/>
    <property type="project" value="GO_Central"/>
</dbReference>
<proteinExistence type="predicted"/>
<dbReference type="Gene3D" id="3.30.420.10">
    <property type="entry name" value="Ribonuclease H-like superfamily/Ribonuclease H"/>
    <property type="match status" value="1"/>
</dbReference>
<dbReference type="InterPro" id="IPR003165">
    <property type="entry name" value="Piwi"/>
</dbReference>
<feature type="compositionally biased region" description="Basic and acidic residues" evidence="1">
    <location>
        <begin position="14"/>
        <end position="36"/>
    </location>
</feature>
<dbReference type="STRING" id="4565.A0A3B6LW45"/>
<feature type="region of interest" description="Disordered" evidence="1">
    <location>
        <begin position="1"/>
        <end position="131"/>
    </location>
</feature>
<keyword evidence="4" id="KW-1185">Reference proteome</keyword>
<dbReference type="SMART" id="SM01163">
    <property type="entry name" value="DUF1785"/>
    <property type="match status" value="1"/>
</dbReference>
<dbReference type="GO" id="GO:0003723">
    <property type="term" value="F:RNA binding"/>
    <property type="evidence" value="ECO:0000318"/>
    <property type="project" value="GO_Central"/>
</dbReference>
<dbReference type="EnsemblPlants" id="TraesCS5B02G479300.1">
    <property type="protein sequence ID" value="TraesCS5B02G479300.1"/>
    <property type="gene ID" value="TraesCS5B02G479300"/>
</dbReference>
<dbReference type="Pfam" id="PF16486">
    <property type="entry name" value="ArgoN"/>
    <property type="match status" value="1"/>
</dbReference>
<dbReference type="GO" id="GO:0031047">
    <property type="term" value="P:regulatory ncRNA-mediated gene silencing"/>
    <property type="evidence" value="ECO:0000318"/>
    <property type="project" value="GO_Central"/>
</dbReference>
<organism evidence="3">
    <name type="scientific">Triticum aestivum</name>
    <name type="common">Wheat</name>
    <dbReference type="NCBI Taxonomy" id="4565"/>
    <lineage>
        <taxon>Eukaryota</taxon>
        <taxon>Viridiplantae</taxon>
        <taxon>Streptophyta</taxon>
        <taxon>Embryophyta</taxon>
        <taxon>Tracheophyta</taxon>
        <taxon>Spermatophyta</taxon>
        <taxon>Magnoliopsida</taxon>
        <taxon>Liliopsida</taxon>
        <taxon>Poales</taxon>
        <taxon>Poaceae</taxon>
        <taxon>BOP clade</taxon>
        <taxon>Pooideae</taxon>
        <taxon>Triticodae</taxon>
        <taxon>Triticeae</taxon>
        <taxon>Triticinae</taxon>
        <taxon>Triticum</taxon>
    </lineage>
</organism>
<dbReference type="Pfam" id="PF08699">
    <property type="entry name" value="ArgoL1"/>
    <property type="match status" value="1"/>
</dbReference>
<evidence type="ECO:0000313" key="4">
    <source>
        <dbReference type="Proteomes" id="UP000019116"/>
    </source>
</evidence>
<reference evidence="3" key="1">
    <citation type="submission" date="2018-08" db="EMBL/GenBank/DDBJ databases">
        <authorList>
            <person name="Rossello M."/>
        </authorList>
    </citation>
    <scope>NUCLEOTIDE SEQUENCE [LARGE SCALE GENOMIC DNA]</scope>
    <source>
        <strain evidence="3">cv. Chinese Spring</strain>
    </source>
</reference>
<feature type="domain" description="Piwi" evidence="2">
    <location>
        <begin position="578"/>
        <end position="693"/>
    </location>
</feature>
<dbReference type="Gramene" id="TraesCS5B02G479300.1">
    <property type="protein sequence ID" value="TraesCS5B02G479300.1"/>
    <property type="gene ID" value="TraesCS5B02G479300"/>
</dbReference>
<accession>A0A3B6LW45</accession>
<dbReference type="InterPro" id="IPR036085">
    <property type="entry name" value="PAZ_dom_sf"/>
</dbReference>